<dbReference type="Proteomes" id="UP000054047">
    <property type="component" value="Unassembled WGS sequence"/>
</dbReference>
<organism evidence="2 3">
    <name type="scientific">Ancylostoma duodenale</name>
    <dbReference type="NCBI Taxonomy" id="51022"/>
    <lineage>
        <taxon>Eukaryota</taxon>
        <taxon>Metazoa</taxon>
        <taxon>Ecdysozoa</taxon>
        <taxon>Nematoda</taxon>
        <taxon>Chromadorea</taxon>
        <taxon>Rhabditida</taxon>
        <taxon>Rhabditina</taxon>
        <taxon>Rhabditomorpha</taxon>
        <taxon>Strongyloidea</taxon>
        <taxon>Ancylostomatidae</taxon>
        <taxon>Ancylostomatinae</taxon>
        <taxon>Ancylostoma</taxon>
    </lineage>
</organism>
<feature type="compositionally biased region" description="Low complexity" evidence="1">
    <location>
        <begin position="23"/>
        <end position="45"/>
    </location>
</feature>
<keyword evidence="3" id="KW-1185">Reference proteome</keyword>
<reference evidence="2 3" key="1">
    <citation type="submission" date="2013-12" db="EMBL/GenBank/DDBJ databases">
        <title>Draft genome of the parsitic nematode Ancylostoma duodenale.</title>
        <authorList>
            <person name="Mitreva M."/>
        </authorList>
    </citation>
    <scope>NUCLEOTIDE SEQUENCE [LARGE SCALE GENOMIC DNA]</scope>
    <source>
        <strain evidence="2 3">Zhejiang</strain>
    </source>
</reference>
<dbReference type="AlphaFoldDB" id="A0A0C2G7Y6"/>
<proteinExistence type="predicted"/>
<sequence>MSAKPPVPKPRTRFNVGVVSCEASPSRSASHSATSSTDSTAVVDSNGNSDVQGSSIYPAVENLPPPEPLTICPEVIAPATHRTAPPPPRPPPPKVPPPPPPVGWQIPPPVPPLPPIFLPSPPLPDTRSQNSSSSVSTPSPPVPPRPKRWEPPKTVVNSHGDDGLYDIMPGVKKSDPSNLGAHRIDFIENPIYMSMFSVKKLSLASNDGKQEPNYVTKELPPSPVKDLPPSPVEPKECPVPLTESNRSVAPSVDSFGTNSSPFDQFENVIEVAEIPENISDTVEL</sequence>
<name>A0A0C2G7Y6_9BILA</name>
<evidence type="ECO:0000313" key="3">
    <source>
        <dbReference type="Proteomes" id="UP000054047"/>
    </source>
</evidence>
<protein>
    <submittedName>
        <fullName evidence="2">Uncharacterized protein</fullName>
    </submittedName>
</protein>
<dbReference type="EMBL" id="KN734816">
    <property type="protein sequence ID" value="KIH57110.1"/>
    <property type="molecule type" value="Genomic_DNA"/>
</dbReference>
<gene>
    <name evidence="2" type="ORF">ANCDUO_12702</name>
</gene>
<feature type="compositionally biased region" description="Pro residues" evidence="1">
    <location>
        <begin position="84"/>
        <end position="124"/>
    </location>
</feature>
<feature type="non-terminal residue" evidence="2">
    <location>
        <position position="284"/>
    </location>
</feature>
<feature type="region of interest" description="Disordered" evidence="1">
    <location>
        <begin position="206"/>
        <end position="259"/>
    </location>
</feature>
<evidence type="ECO:0000256" key="1">
    <source>
        <dbReference type="SAM" id="MobiDB-lite"/>
    </source>
</evidence>
<dbReference type="OrthoDB" id="10588073at2759"/>
<accession>A0A0C2G7Y6</accession>
<feature type="region of interest" description="Disordered" evidence="1">
    <location>
        <begin position="23"/>
        <end position="178"/>
    </location>
</feature>
<feature type="compositionally biased region" description="Polar residues" evidence="1">
    <location>
        <begin position="242"/>
        <end position="259"/>
    </location>
</feature>
<feature type="compositionally biased region" description="Pro residues" evidence="1">
    <location>
        <begin position="220"/>
        <end position="232"/>
    </location>
</feature>
<evidence type="ECO:0000313" key="2">
    <source>
        <dbReference type="EMBL" id="KIH57110.1"/>
    </source>
</evidence>
<feature type="compositionally biased region" description="Polar residues" evidence="1">
    <location>
        <begin position="46"/>
        <end position="55"/>
    </location>
</feature>